<name>A0ABR8CD92_9CYAN</name>
<comment type="caution">
    <text evidence="2">The sequence shown here is derived from an EMBL/GenBank/DDBJ whole genome shotgun (WGS) entry which is preliminary data.</text>
</comment>
<evidence type="ECO:0000313" key="3">
    <source>
        <dbReference type="Proteomes" id="UP000618445"/>
    </source>
</evidence>
<keyword evidence="3" id="KW-1185">Reference proteome</keyword>
<organism evidence="2 3">
    <name type="scientific">Phormidium tenue FACHB-1050</name>
    <dbReference type="NCBI Taxonomy" id="2692857"/>
    <lineage>
        <taxon>Bacteria</taxon>
        <taxon>Bacillati</taxon>
        <taxon>Cyanobacteriota</taxon>
        <taxon>Cyanophyceae</taxon>
        <taxon>Oscillatoriophycideae</taxon>
        <taxon>Oscillatoriales</taxon>
        <taxon>Oscillatoriaceae</taxon>
        <taxon>Phormidium</taxon>
    </lineage>
</organism>
<dbReference type="Proteomes" id="UP000618445">
    <property type="component" value="Unassembled WGS sequence"/>
</dbReference>
<feature type="region of interest" description="Disordered" evidence="1">
    <location>
        <begin position="103"/>
        <end position="125"/>
    </location>
</feature>
<protein>
    <submittedName>
        <fullName evidence="2">Uncharacterized protein</fullName>
    </submittedName>
</protein>
<evidence type="ECO:0000256" key="1">
    <source>
        <dbReference type="SAM" id="MobiDB-lite"/>
    </source>
</evidence>
<sequence length="125" mass="14718">MKNNDETQPIKLDGIDSHSALQNWLEVKLSLSRIEYDFLSRYPPKDQQTILRDTQRFQKTQNLYDGRSVYREVQSDRYWYVDNFHYGQASHIEVFNAQGDHIGESDLDGNIDETKKDSNKMIDLS</sequence>
<accession>A0ABR8CD92</accession>
<reference evidence="2 3" key="1">
    <citation type="journal article" date="2020" name="ISME J.">
        <title>Comparative genomics reveals insights into cyanobacterial evolution and habitat adaptation.</title>
        <authorList>
            <person name="Chen M.Y."/>
            <person name="Teng W.K."/>
            <person name="Zhao L."/>
            <person name="Hu C.X."/>
            <person name="Zhou Y.K."/>
            <person name="Han B.P."/>
            <person name="Song L.R."/>
            <person name="Shu W.S."/>
        </authorList>
    </citation>
    <scope>NUCLEOTIDE SEQUENCE [LARGE SCALE GENOMIC DNA]</scope>
    <source>
        <strain evidence="2 3">FACHB-1050</strain>
    </source>
</reference>
<gene>
    <name evidence="2" type="ORF">H6G05_15755</name>
</gene>
<feature type="compositionally biased region" description="Basic and acidic residues" evidence="1">
    <location>
        <begin position="112"/>
        <end position="125"/>
    </location>
</feature>
<evidence type="ECO:0000313" key="2">
    <source>
        <dbReference type="EMBL" id="MBD2318295.1"/>
    </source>
</evidence>
<proteinExistence type="predicted"/>
<dbReference type="EMBL" id="JACJQY010000027">
    <property type="protein sequence ID" value="MBD2318295.1"/>
    <property type="molecule type" value="Genomic_DNA"/>
</dbReference>